<feature type="compositionally biased region" description="Low complexity" evidence="1">
    <location>
        <begin position="302"/>
        <end position="314"/>
    </location>
</feature>
<feature type="region of interest" description="Disordered" evidence="1">
    <location>
        <begin position="244"/>
        <end position="342"/>
    </location>
</feature>
<reference evidence="3 4" key="1">
    <citation type="submission" date="2020-08" db="EMBL/GenBank/DDBJ databases">
        <title>Genomic Encyclopedia of Type Strains, Phase IV (KMG-V): Genome sequencing to study the core and pangenomes of soil and plant-associated prokaryotes.</title>
        <authorList>
            <person name="Whitman W."/>
        </authorList>
    </citation>
    <scope>NUCLEOTIDE SEQUENCE [LARGE SCALE GENOMIC DNA]</scope>
    <source>
        <strain evidence="3 4">M8UP14</strain>
    </source>
</reference>
<keyword evidence="2" id="KW-0732">Signal</keyword>
<evidence type="ECO:0000313" key="4">
    <source>
        <dbReference type="Proteomes" id="UP000540989"/>
    </source>
</evidence>
<dbReference type="EMBL" id="JACHIP010000004">
    <property type="protein sequence ID" value="MBB5058292.1"/>
    <property type="molecule type" value="Genomic_DNA"/>
</dbReference>
<evidence type="ECO:0000256" key="2">
    <source>
        <dbReference type="SAM" id="SignalP"/>
    </source>
</evidence>
<dbReference type="AlphaFoldDB" id="A0A7W8E460"/>
<dbReference type="Proteomes" id="UP000540989">
    <property type="component" value="Unassembled WGS sequence"/>
</dbReference>
<dbReference type="RefSeq" id="WP_184217852.1">
    <property type="nucleotide sequence ID" value="NZ_JACHIP010000004.1"/>
</dbReference>
<feature type="signal peptide" evidence="2">
    <location>
        <begin position="1"/>
        <end position="29"/>
    </location>
</feature>
<evidence type="ECO:0000256" key="1">
    <source>
        <dbReference type="SAM" id="MobiDB-lite"/>
    </source>
</evidence>
<organism evidence="3 4">
    <name type="scientific">Granulicella aggregans</name>
    <dbReference type="NCBI Taxonomy" id="474949"/>
    <lineage>
        <taxon>Bacteria</taxon>
        <taxon>Pseudomonadati</taxon>
        <taxon>Acidobacteriota</taxon>
        <taxon>Terriglobia</taxon>
        <taxon>Terriglobales</taxon>
        <taxon>Acidobacteriaceae</taxon>
        <taxon>Granulicella</taxon>
    </lineage>
</organism>
<dbReference type="InterPro" id="IPR024447">
    <property type="entry name" value="YXWGXW_rpt"/>
</dbReference>
<comment type="caution">
    <text evidence="3">The sequence shown here is derived from an EMBL/GenBank/DDBJ whole genome shotgun (WGS) entry which is preliminary data.</text>
</comment>
<feature type="compositionally biased region" description="Polar residues" evidence="1">
    <location>
        <begin position="245"/>
        <end position="268"/>
    </location>
</feature>
<feature type="compositionally biased region" description="Low complexity" evidence="1">
    <location>
        <begin position="322"/>
        <end position="335"/>
    </location>
</feature>
<protein>
    <recommendedName>
        <fullName evidence="5">YXWGXW repeat-containing protein</fullName>
    </recommendedName>
</protein>
<keyword evidence="4" id="KW-1185">Reference proteome</keyword>
<name>A0A7W8E460_9BACT</name>
<accession>A0A7W8E460</accession>
<gene>
    <name evidence="3" type="ORF">HDF16_003006</name>
</gene>
<dbReference type="Pfam" id="PF12779">
    <property type="entry name" value="WXXGXW"/>
    <property type="match status" value="2"/>
</dbReference>
<evidence type="ECO:0008006" key="5">
    <source>
        <dbReference type="Google" id="ProtNLM"/>
    </source>
</evidence>
<feature type="compositionally biased region" description="Basic and acidic residues" evidence="1">
    <location>
        <begin position="269"/>
        <end position="280"/>
    </location>
</feature>
<proteinExistence type="predicted"/>
<evidence type="ECO:0000313" key="3">
    <source>
        <dbReference type="EMBL" id="MBB5058292.1"/>
    </source>
</evidence>
<feature type="chain" id="PRO_5030596369" description="YXWGXW repeat-containing protein" evidence="2">
    <location>
        <begin position="30"/>
        <end position="342"/>
    </location>
</feature>
<sequence>MKSMNLIRKFALGAALGLAVAVAPVAANAGVFISVGFAPPALPVYTQPICPGDGYLWNPGYWAYGPEGYYWVPGVWVQPPSVGVLWTPGYWGWGGSAFIFHEGYWGPHVGFYGGISYGFGFGGVGFSGGEWRGGRFAYNTAYTNVNTTVIHNTYINRTTINNTTINNSHTSFNGGNGGISARPTAQEAQFEHENHVAPTSAQMSHVQAAHAEPGNFAKANGGHPQMAAIQRPGAMNTAVPARGATVNQRAANQQQRVGQGLQSGQMNARETRNVEGREASINRQTANDRAANGGRLTPQEHQQVNQRQNNVSRSINQDKHNAATQPKAAPRQQARPAEKPHR</sequence>